<comment type="pathway">
    <text evidence="1 11">Lipid metabolism; fatty acid biosynthesis.</text>
</comment>
<comment type="function">
    <text evidence="11">Involved in the type II fatty acid elongation cycle. Catalyzes the elongation of a wide range of acyl-ACP by the addition of two carbons from malonyl-ACP to an acyl acceptor. Can efficiently catalyze the conversion of palmitoleoyl-ACP (cis-hexadec-9-enoyl-ACP) to cis-vaccenoyl-ACP (cis-octadec-11-enoyl-ACP), an essential step in the thermal regulation of fatty acid composition.</text>
</comment>
<evidence type="ECO:0000256" key="8">
    <source>
        <dbReference type="ARBA" id="ARBA00023098"/>
    </source>
</evidence>
<dbReference type="PIRSF" id="PIRSF000447">
    <property type="entry name" value="KAS_II"/>
    <property type="match status" value="1"/>
</dbReference>
<dbReference type="RefSeq" id="WP_170039395.1">
    <property type="nucleotide sequence ID" value="NZ_JABDTL010000002.1"/>
</dbReference>
<dbReference type="InterPro" id="IPR020841">
    <property type="entry name" value="PKS_Beta-ketoAc_synthase_dom"/>
</dbReference>
<evidence type="ECO:0000256" key="6">
    <source>
        <dbReference type="ARBA" id="ARBA00022679"/>
    </source>
</evidence>
<evidence type="ECO:0000259" key="14">
    <source>
        <dbReference type="PROSITE" id="PS52004"/>
    </source>
</evidence>
<dbReference type="Pfam" id="PF02801">
    <property type="entry name" value="Ketoacyl-synt_C"/>
    <property type="match status" value="1"/>
</dbReference>
<dbReference type="AlphaFoldDB" id="A0A841GTH6"/>
<keyword evidence="6 11" id="KW-0808">Transferase</keyword>
<proteinExistence type="inferred from homology"/>
<dbReference type="Proteomes" id="UP000582837">
    <property type="component" value="Unassembled WGS sequence"/>
</dbReference>
<keyword evidence="16" id="KW-1185">Reference proteome</keyword>
<organism evidence="15 16">
    <name type="scientific">Longimicrobium terrae</name>
    <dbReference type="NCBI Taxonomy" id="1639882"/>
    <lineage>
        <taxon>Bacteria</taxon>
        <taxon>Pseudomonadati</taxon>
        <taxon>Gemmatimonadota</taxon>
        <taxon>Longimicrobiia</taxon>
        <taxon>Longimicrobiales</taxon>
        <taxon>Longimicrobiaceae</taxon>
        <taxon>Longimicrobium</taxon>
    </lineage>
</organism>
<keyword evidence="5 11" id="KW-0444">Lipid biosynthesis</keyword>
<dbReference type="NCBIfam" id="TIGR03150">
    <property type="entry name" value="fabF"/>
    <property type="match status" value="1"/>
</dbReference>
<gene>
    <name evidence="15" type="ORF">HNQ61_001496</name>
</gene>
<accession>A0A841GTH6</accession>
<dbReference type="InterPro" id="IPR016039">
    <property type="entry name" value="Thiolase-like"/>
</dbReference>
<name>A0A841GTH6_9BACT</name>
<evidence type="ECO:0000256" key="12">
    <source>
        <dbReference type="PIRSR" id="PIRSR000447-1"/>
    </source>
</evidence>
<protein>
    <recommendedName>
        <fullName evidence="4 11">3-oxoacyl-[acyl-carrier-protein] synthase 2</fullName>
        <ecNumber evidence="3 11">2.3.1.179</ecNumber>
    </recommendedName>
</protein>
<sequence length="415" mass="43431">MNRRVVITGTGLVTPVGLDVQESWAALLDGRSGTGPITQFDASEYPVRFAAEVKGFDPGAYIDRKEVKRTDRYSQLAIAASVQAMREAGLDQGLGSIDPEAFGVIVASGIGGIQTFEEQHSRLVEKGPGRVSPFFVPMFISDIAAGLVSIRYGLKGPNYCTVSACASGAHAIGNAFRHIKNGDADLMLAGGAEAAISPMAMAGFANMTALSTRNDSPETASRPFDATRDGFVLGEGAGMLVLEELEHALARGATILAEVVGYGLTGDAYHITGQPENHEGLARAMRMALREAGAKPADVDYVNAHGTSTPLNDSNETGAIKLVLGDHAREIIVGSTKSMTGHLLGAAGAIEGVFSALVCRTGKIPPTINYSTPDPECDLNYGTDGVTERPVRLALSNSAGFGGHNVSLAVRRWDA</sequence>
<dbReference type="SMART" id="SM00825">
    <property type="entry name" value="PKS_KS"/>
    <property type="match status" value="1"/>
</dbReference>
<evidence type="ECO:0000256" key="1">
    <source>
        <dbReference type="ARBA" id="ARBA00005194"/>
    </source>
</evidence>
<keyword evidence="7" id="KW-0276">Fatty acid metabolism</keyword>
<dbReference type="InterPro" id="IPR014030">
    <property type="entry name" value="Ketoacyl_synth_N"/>
</dbReference>
<dbReference type="GO" id="GO:0004315">
    <property type="term" value="F:3-oxoacyl-[acyl-carrier-protein] synthase activity"/>
    <property type="evidence" value="ECO:0007669"/>
    <property type="project" value="UniProtKB-UniRule"/>
</dbReference>
<dbReference type="EMBL" id="JACHIA010000003">
    <property type="protein sequence ID" value="MBB6069879.1"/>
    <property type="molecule type" value="Genomic_DNA"/>
</dbReference>
<dbReference type="PANTHER" id="PTHR11712">
    <property type="entry name" value="POLYKETIDE SYNTHASE-RELATED"/>
    <property type="match status" value="1"/>
</dbReference>
<dbReference type="InterPro" id="IPR017568">
    <property type="entry name" value="3-oxoacyl-ACP_synth-2"/>
</dbReference>
<dbReference type="NCBIfam" id="NF005589">
    <property type="entry name" value="PRK07314.1"/>
    <property type="match status" value="1"/>
</dbReference>
<evidence type="ECO:0000256" key="11">
    <source>
        <dbReference type="PIRNR" id="PIRNR000447"/>
    </source>
</evidence>
<dbReference type="CDD" id="cd00834">
    <property type="entry name" value="KAS_I_II"/>
    <property type="match status" value="1"/>
</dbReference>
<dbReference type="PROSITE" id="PS52004">
    <property type="entry name" value="KS3_2"/>
    <property type="match status" value="1"/>
</dbReference>
<dbReference type="UniPathway" id="UPA00094"/>
<evidence type="ECO:0000256" key="2">
    <source>
        <dbReference type="ARBA" id="ARBA00008467"/>
    </source>
</evidence>
<comment type="similarity">
    <text evidence="2 11 13">Belongs to the thiolase-like superfamily. Beta-ketoacyl-ACP synthases family.</text>
</comment>
<evidence type="ECO:0000256" key="4">
    <source>
        <dbReference type="ARBA" id="ARBA00014657"/>
    </source>
</evidence>
<dbReference type="Gene3D" id="3.40.47.10">
    <property type="match status" value="1"/>
</dbReference>
<dbReference type="InterPro" id="IPR014031">
    <property type="entry name" value="Ketoacyl_synth_C"/>
</dbReference>
<keyword evidence="9 11" id="KW-0275">Fatty acid biosynthesis</keyword>
<dbReference type="EC" id="2.3.1.179" evidence="3 11"/>
<evidence type="ECO:0000256" key="13">
    <source>
        <dbReference type="RuleBase" id="RU003694"/>
    </source>
</evidence>
<comment type="catalytic activity">
    <reaction evidence="11">
        <text>a fatty acyl-[ACP] + malonyl-[ACP] + H(+) = a 3-oxoacyl-[ACP] + holo-[ACP] + CO2</text>
        <dbReference type="Rhea" id="RHEA:22836"/>
        <dbReference type="Rhea" id="RHEA-COMP:9623"/>
        <dbReference type="Rhea" id="RHEA-COMP:9685"/>
        <dbReference type="Rhea" id="RHEA-COMP:9916"/>
        <dbReference type="Rhea" id="RHEA-COMP:14125"/>
        <dbReference type="ChEBI" id="CHEBI:15378"/>
        <dbReference type="ChEBI" id="CHEBI:16526"/>
        <dbReference type="ChEBI" id="CHEBI:64479"/>
        <dbReference type="ChEBI" id="CHEBI:78449"/>
        <dbReference type="ChEBI" id="CHEBI:78776"/>
        <dbReference type="ChEBI" id="CHEBI:138651"/>
    </reaction>
</comment>
<dbReference type="GO" id="GO:0005829">
    <property type="term" value="C:cytosol"/>
    <property type="evidence" value="ECO:0007669"/>
    <property type="project" value="TreeGrafter"/>
</dbReference>
<reference evidence="15 16" key="1">
    <citation type="submission" date="2020-08" db="EMBL/GenBank/DDBJ databases">
        <title>Genomic Encyclopedia of Type Strains, Phase IV (KMG-IV): sequencing the most valuable type-strain genomes for metagenomic binning, comparative biology and taxonomic classification.</title>
        <authorList>
            <person name="Goeker M."/>
        </authorList>
    </citation>
    <scope>NUCLEOTIDE SEQUENCE [LARGE SCALE GENOMIC DNA]</scope>
    <source>
        <strain evidence="15 16">DSM 29007</strain>
    </source>
</reference>
<comment type="catalytic activity">
    <reaction evidence="11">
        <text>(9Z)-hexadecenoyl-[ACP] + malonyl-[ACP] + H(+) = 3-oxo-(11Z)-octadecenoyl-[ACP] + holo-[ACP] + CO2</text>
        <dbReference type="Rhea" id="RHEA:55040"/>
        <dbReference type="Rhea" id="RHEA-COMP:9623"/>
        <dbReference type="Rhea" id="RHEA-COMP:9685"/>
        <dbReference type="Rhea" id="RHEA-COMP:10800"/>
        <dbReference type="Rhea" id="RHEA-COMP:14074"/>
        <dbReference type="ChEBI" id="CHEBI:15378"/>
        <dbReference type="ChEBI" id="CHEBI:16526"/>
        <dbReference type="ChEBI" id="CHEBI:64479"/>
        <dbReference type="ChEBI" id="CHEBI:78449"/>
        <dbReference type="ChEBI" id="CHEBI:83989"/>
        <dbReference type="ChEBI" id="CHEBI:138538"/>
        <dbReference type="EC" id="2.3.1.179"/>
    </reaction>
</comment>
<evidence type="ECO:0000256" key="5">
    <source>
        <dbReference type="ARBA" id="ARBA00022516"/>
    </source>
</evidence>
<dbReference type="PANTHER" id="PTHR11712:SF336">
    <property type="entry name" value="3-OXOACYL-[ACYL-CARRIER-PROTEIN] SYNTHASE, MITOCHONDRIAL"/>
    <property type="match status" value="1"/>
</dbReference>
<dbReference type="GO" id="GO:0006633">
    <property type="term" value="P:fatty acid biosynthetic process"/>
    <property type="evidence" value="ECO:0007669"/>
    <property type="project" value="UniProtKB-UniRule"/>
</dbReference>
<comment type="caution">
    <text evidence="15">The sequence shown here is derived from an EMBL/GenBank/DDBJ whole genome shotgun (WGS) entry which is preliminary data.</text>
</comment>
<dbReference type="SUPFAM" id="SSF53901">
    <property type="entry name" value="Thiolase-like"/>
    <property type="match status" value="2"/>
</dbReference>
<feature type="domain" description="Ketosynthase family 3 (KS3)" evidence="14">
    <location>
        <begin position="2"/>
        <end position="412"/>
    </location>
</feature>
<evidence type="ECO:0000256" key="9">
    <source>
        <dbReference type="ARBA" id="ARBA00023160"/>
    </source>
</evidence>
<evidence type="ECO:0000256" key="3">
    <source>
        <dbReference type="ARBA" id="ARBA00012356"/>
    </source>
</evidence>
<evidence type="ECO:0000256" key="7">
    <source>
        <dbReference type="ARBA" id="ARBA00022832"/>
    </source>
</evidence>
<dbReference type="InterPro" id="IPR000794">
    <property type="entry name" value="Beta-ketoacyl_synthase"/>
</dbReference>
<evidence type="ECO:0000313" key="16">
    <source>
        <dbReference type="Proteomes" id="UP000582837"/>
    </source>
</evidence>
<dbReference type="Pfam" id="PF00109">
    <property type="entry name" value="ketoacyl-synt"/>
    <property type="match status" value="1"/>
</dbReference>
<evidence type="ECO:0000256" key="10">
    <source>
        <dbReference type="ARBA" id="ARBA00023315"/>
    </source>
</evidence>
<dbReference type="PROSITE" id="PS00606">
    <property type="entry name" value="KS3_1"/>
    <property type="match status" value="1"/>
</dbReference>
<feature type="active site" description="For beta-ketoacyl synthase activity" evidence="12">
    <location>
        <position position="165"/>
    </location>
</feature>
<keyword evidence="10 11" id="KW-0012">Acyltransferase</keyword>
<dbReference type="FunFam" id="3.40.47.10:FF:000009">
    <property type="entry name" value="3-oxoacyl-[acyl-carrier-protein] synthase 2"/>
    <property type="match status" value="1"/>
</dbReference>
<dbReference type="InterPro" id="IPR018201">
    <property type="entry name" value="Ketoacyl_synth_AS"/>
</dbReference>
<evidence type="ECO:0000313" key="15">
    <source>
        <dbReference type="EMBL" id="MBB6069879.1"/>
    </source>
</evidence>
<keyword evidence="8" id="KW-0443">Lipid metabolism</keyword>